<organism evidence="1">
    <name type="scientific">bioreactor metagenome</name>
    <dbReference type="NCBI Taxonomy" id="1076179"/>
    <lineage>
        <taxon>unclassified sequences</taxon>
        <taxon>metagenomes</taxon>
        <taxon>ecological metagenomes</taxon>
    </lineage>
</organism>
<accession>A0A644YZD3</accession>
<reference evidence="1" key="1">
    <citation type="submission" date="2019-08" db="EMBL/GenBank/DDBJ databases">
        <authorList>
            <person name="Kucharzyk K."/>
            <person name="Murdoch R.W."/>
            <person name="Higgins S."/>
            <person name="Loffler F."/>
        </authorList>
    </citation>
    <scope>NUCLEOTIDE SEQUENCE</scope>
</reference>
<protein>
    <submittedName>
        <fullName evidence="1">Uncharacterized protein</fullName>
    </submittedName>
</protein>
<dbReference type="EMBL" id="VSSQ01006650">
    <property type="protein sequence ID" value="MPM33408.1"/>
    <property type="molecule type" value="Genomic_DNA"/>
</dbReference>
<dbReference type="AlphaFoldDB" id="A0A644YZD3"/>
<evidence type="ECO:0000313" key="1">
    <source>
        <dbReference type="EMBL" id="MPM33408.1"/>
    </source>
</evidence>
<sequence length="371" mass="41163">MTLGNLVQIVPQHGLAEVVAASQACFAEGNRITKVYGDRLLLQYEGLKILCQDGWAEARGMILGGECCHVHWPVGGVERWSIRKIELSKVVDGQLSSHCSGDDIYALVHSNPSRCLGTKNLFAFLVKNQHQAYFLRSWEVSCMACFVHNHCISIDTCILSCFQVQANRSCHRFKNLDDGSTADTLVGAMGSQGILGSQSALPIGRAGKRHADSLSEYSVSHLGHITGCIDEFIASPHLPVDLKTTRFSNDKTGVLCNLQSRSYANGEQYEIGINSRTIVEQHLRVLDSLEGFAELEFYPIVLQLFGDEASKLPFQVRHHLLCHLHQRNADATLGEGFYHLKSDEPTTYDNRFLRLILFNVVVDPVHVCKGP</sequence>
<name>A0A644YZD3_9ZZZZ</name>
<gene>
    <name evidence="1" type="ORF">SDC9_79983</name>
</gene>
<comment type="caution">
    <text evidence="1">The sequence shown here is derived from an EMBL/GenBank/DDBJ whole genome shotgun (WGS) entry which is preliminary data.</text>
</comment>
<proteinExistence type="predicted"/>